<feature type="transmembrane region" description="Helical" evidence="8">
    <location>
        <begin position="568"/>
        <end position="586"/>
    </location>
</feature>
<dbReference type="InterPro" id="IPR036259">
    <property type="entry name" value="MFS_trans_sf"/>
</dbReference>
<feature type="transmembrane region" description="Helical" evidence="8">
    <location>
        <begin position="437"/>
        <end position="456"/>
    </location>
</feature>
<dbReference type="EMBL" id="JAQQWM010000006">
    <property type="protein sequence ID" value="KAK8059091.1"/>
    <property type="molecule type" value="Genomic_DNA"/>
</dbReference>
<feature type="region of interest" description="Disordered" evidence="7">
    <location>
        <begin position="634"/>
        <end position="692"/>
    </location>
</feature>
<evidence type="ECO:0000256" key="8">
    <source>
        <dbReference type="SAM" id="Phobius"/>
    </source>
</evidence>
<evidence type="ECO:0000256" key="4">
    <source>
        <dbReference type="ARBA" id="ARBA00022692"/>
    </source>
</evidence>
<dbReference type="Proteomes" id="UP001446871">
    <property type="component" value="Unassembled WGS sequence"/>
</dbReference>
<proteinExistence type="inferred from homology"/>
<gene>
    <name evidence="10" type="ORF">PG996_009021</name>
</gene>
<dbReference type="InterPro" id="IPR050814">
    <property type="entry name" value="Myo-inositol_Transporter"/>
</dbReference>
<organism evidence="10 11">
    <name type="scientific">Apiospora saccharicola</name>
    <dbReference type="NCBI Taxonomy" id="335842"/>
    <lineage>
        <taxon>Eukaryota</taxon>
        <taxon>Fungi</taxon>
        <taxon>Dikarya</taxon>
        <taxon>Ascomycota</taxon>
        <taxon>Pezizomycotina</taxon>
        <taxon>Sordariomycetes</taxon>
        <taxon>Xylariomycetidae</taxon>
        <taxon>Amphisphaeriales</taxon>
        <taxon>Apiosporaceae</taxon>
        <taxon>Apiospora</taxon>
    </lineage>
</organism>
<dbReference type="PANTHER" id="PTHR48020">
    <property type="entry name" value="PROTON MYO-INOSITOL COTRANSPORTER"/>
    <property type="match status" value="1"/>
</dbReference>
<keyword evidence="5 8" id="KW-1133">Transmembrane helix</keyword>
<feature type="domain" description="Major facilitator superfamily (MFS) profile" evidence="9">
    <location>
        <begin position="96"/>
        <end position="590"/>
    </location>
</feature>
<dbReference type="SUPFAM" id="SSF103473">
    <property type="entry name" value="MFS general substrate transporter"/>
    <property type="match status" value="1"/>
</dbReference>
<comment type="caution">
    <text evidence="10">The sequence shown here is derived from an EMBL/GenBank/DDBJ whole genome shotgun (WGS) entry which is preliminary data.</text>
</comment>
<reference evidence="10 11" key="1">
    <citation type="submission" date="2023-01" db="EMBL/GenBank/DDBJ databases">
        <title>Analysis of 21 Apiospora genomes using comparative genomics revels a genus with tremendous synthesis potential of carbohydrate active enzymes and secondary metabolites.</title>
        <authorList>
            <person name="Sorensen T."/>
        </authorList>
    </citation>
    <scope>NUCLEOTIDE SEQUENCE [LARGE SCALE GENOMIC DNA]</scope>
    <source>
        <strain evidence="10 11">CBS 83171</strain>
    </source>
</reference>
<dbReference type="PANTHER" id="PTHR48020:SF12">
    <property type="entry name" value="PROTON MYO-INOSITOL COTRANSPORTER"/>
    <property type="match status" value="1"/>
</dbReference>
<feature type="transmembrane region" description="Helical" evidence="8">
    <location>
        <begin position="155"/>
        <end position="176"/>
    </location>
</feature>
<feature type="compositionally biased region" description="Basic and acidic residues" evidence="7">
    <location>
        <begin position="680"/>
        <end position="692"/>
    </location>
</feature>
<evidence type="ECO:0000256" key="1">
    <source>
        <dbReference type="ARBA" id="ARBA00004141"/>
    </source>
</evidence>
<dbReference type="InterPro" id="IPR020846">
    <property type="entry name" value="MFS_dom"/>
</dbReference>
<dbReference type="InterPro" id="IPR005829">
    <property type="entry name" value="Sugar_transporter_CS"/>
</dbReference>
<keyword evidence="4 8" id="KW-0812">Transmembrane</keyword>
<evidence type="ECO:0000313" key="10">
    <source>
        <dbReference type="EMBL" id="KAK8059091.1"/>
    </source>
</evidence>
<evidence type="ECO:0000313" key="11">
    <source>
        <dbReference type="Proteomes" id="UP001446871"/>
    </source>
</evidence>
<dbReference type="Pfam" id="PF00083">
    <property type="entry name" value="Sugar_tr"/>
    <property type="match status" value="2"/>
</dbReference>
<dbReference type="PROSITE" id="PS50850">
    <property type="entry name" value="MFS"/>
    <property type="match status" value="1"/>
</dbReference>
<dbReference type="Gene3D" id="1.20.1250.20">
    <property type="entry name" value="MFS general substrate transporter like domains"/>
    <property type="match status" value="1"/>
</dbReference>
<feature type="transmembrane region" description="Helical" evidence="8">
    <location>
        <begin position="93"/>
        <end position="114"/>
    </location>
</feature>
<feature type="transmembrane region" description="Helical" evidence="8">
    <location>
        <begin position="188"/>
        <end position="209"/>
    </location>
</feature>
<evidence type="ECO:0000259" key="9">
    <source>
        <dbReference type="PROSITE" id="PS50850"/>
    </source>
</evidence>
<feature type="transmembrane region" description="Helical" evidence="8">
    <location>
        <begin position="405"/>
        <end position="425"/>
    </location>
</feature>
<dbReference type="PROSITE" id="PS00217">
    <property type="entry name" value="SUGAR_TRANSPORT_2"/>
    <property type="match status" value="1"/>
</dbReference>
<keyword evidence="6 8" id="KW-0472">Membrane</keyword>
<name>A0ABR1ULY3_9PEZI</name>
<evidence type="ECO:0000256" key="6">
    <source>
        <dbReference type="ARBA" id="ARBA00023136"/>
    </source>
</evidence>
<keyword evidence="3" id="KW-0813">Transport</keyword>
<keyword evidence="11" id="KW-1185">Reference proteome</keyword>
<evidence type="ECO:0000256" key="7">
    <source>
        <dbReference type="SAM" id="MobiDB-lite"/>
    </source>
</evidence>
<dbReference type="InterPro" id="IPR005828">
    <property type="entry name" value="MFS_sugar_transport-like"/>
</dbReference>
<feature type="transmembrane region" description="Helical" evidence="8">
    <location>
        <begin position="533"/>
        <end position="556"/>
    </location>
</feature>
<accession>A0ABR1ULY3</accession>
<comment type="similarity">
    <text evidence="2">Belongs to the major facilitator superfamily. Sugar transporter (TC 2.A.1.1) family.</text>
</comment>
<evidence type="ECO:0000256" key="3">
    <source>
        <dbReference type="ARBA" id="ARBA00022448"/>
    </source>
</evidence>
<evidence type="ECO:0000256" key="5">
    <source>
        <dbReference type="ARBA" id="ARBA00022989"/>
    </source>
</evidence>
<protein>
    <submittedName>
        <fullName evidence="10">Sugar transporter</fullName>
    </submittedName>
</protein>
<feature type="transmembrane region" description="Helical" evidence="8">
    <location>
        <begin position="221"/>
        <end position="244"/>
    </location>
</feature>
<feature type="transmembrane region" description="Helical" evidence="8">
    <location>
        <begin position="256"/>
        <end position="282"/>
    </location>
</feature>
<comment type="subcellular location">
    <subcellularLocation>
        <location evidence="1">Membrane</location>
        <topology evidence="1">Multi-pass membrane protein</topology>
    </subcellularLocation>
</comment>
<keyword evidence="10" id="KW-0762">Sugar transport</keyword>
<feature type="transmembrane region" description="Helical" evidence="8">
    <location>
        <begin position="288"/>
        <end position="310"/>
    </location>
</feature>
<evidence type="ECO:0000256" key="2">
    <source>
        <dbReference type="ARBA" id="ARBA00010992"/>
    </source>
</evidence>
<sequence length="692" mass="76483">MKNNPELLSDDGLEDDARRFAQDEFDYKDSKENQEFMRKLIRAAHLARHPDIYDKVARGDEEYVNRRVPVTLSDDEKRALRNERDKLFSERNMLRVTAAICLAAFLQGLVQASLNSSSLFPELLGAKSISKTIPGNVTADSTGPSSSYLPRGESWALGGLNSVPWFAAAGLGCWLAPPVNDRFGRKGAIAISAAMIMVSCLASGLTPLIQGEERRSDRWRVLVGVRVINGIGMGIKAVSTPILASETAIRFWRGSFLLAWQLWVACGIMFGLLLNLIFAATIGNDDVVLGLMLGTPAVQAGILLIVICPMRAYDELKKIRESCELLALRDIYLLHKTLEEEHSIQQSNDNTTGKRSTGGFLDLFTQTRLRNALISASTVALSQQLCGRTLFTSFIGGDDEKAKRITALGLSFGFGAVMFFCGLPAIKTIDTLGRRKWLISTLPLMCIFMAAAAYSFPVPYKPKSGSADTVRLVATLLYRKNAARGLPKKSFADRQIQYIVQPMPQVWFHTDSCPGPIPFTLASESFPLSHREIGCASVISVNLFFAGVITIFFPRISEDSFLTPPGSLGLFSGLTLLTWVLVYFLVEETRQLSLEDLYSVFSQRKVDFVKKMYKQLGYLVQRYLFRNMDAKDPFAAPDGEEDEGEYAPPQYGMPMRPVSSGGATVRSRWDSAAASPRGSVESHPRNVPSERQ</sequence>